<gene>
    <name evidence="1" type="ORF">MOBT1_000682</name>
</gene>
<organism evidence="1 2">
    <name type="scientific">Malassezia obtusa</name>
    <dbReference type="NCBI Taxonomy" id="76774"/>
    <lineage>
        <taxon>Eukaryota</taxon>
        <taxon>Fungi</taxon>
        <taxon>Dikarya</taxon>
        <taxon>Basidiomycota</taxon>
        <taxon>Ustilaginomycotina</taxon>
        <taxon>Malasseziomycetes</taxon>
        <taxon>Malasseziales</taxon>
        <taxon>Malasseziaceae</taxon>
        <taxon>Malassezia</taxon>
    </lineage>
</organism>
<evidence type="ECO:0000313" key="1">
    <source>
        <dbReference type="EMBL" id="WFD01999.1"/>
    </source>
</evidence>
<dbReference type="EMBL" id="CP119934">
    <property type="protein sequence ID" value="WFD01999.1"/>
    <property type="molecule type" value="Genomic_DNA"/>
</dbReference>
<reference evidence="1" key="1">
    <citation type="submission" date="2023-03" db="EMBL/GenBank/DDBJ databases">
        <title>Mating type loci evolution in Malassezia.</title>
        <authorList>
            <person name="Coelho M.A."/>
        </authorList>
    </citation>
    <scope>NUCLEOTIDE SEQUENCE</scope>
    <source>
        <strain evidence="1">CBS 7876</strain>
    </source>
</reference>
<name>A0AAF0ISB2_9BASI</name>
<sequence>MFATVRRSLRIRALPANLRIHEAVARQAAETAQRAAPAPPAPSVVERLSARDLPGNVRLVPYVSRKNRFWKVRLARLTQVSKQQRDTLRAELKET</sequence>
<dbReference type="Proteomes" id="UP001214603">
    <property type="component" value="Chromosome 1"/>
</dbReference>
<proteinExistence type="predicted"/>
<keyword evidence="2" id="KW-1185">Reference proteome</keyword>
<protein>
    <submittedName>
        <fullName evidence="1">Uncharacterized protein</fullName>
    </submittedName>
</protein>
<evidence type="ECO:0000313" key="2">
    <source>
        <dbReference type="Proteomes" id="UP001214603"/>
    </source>
</evidence>
<accession>A0AAF0ISB2</accession>
<dbReference type="AlphaFoldDB" id="A0AAF0ISB2"/>